<accession>A0ABQ4GIM3</accession>
<dbReference type="Proteomes" id="UP000660454">
    <property type="component" value="Unassembled WGS sequence"/>
</dbReference>
<comment type="caution">
    <text evidence="1">The sequence shown here is derived from an EMBL/GenBank/DDBJ whole genome shotgun (WGS) entry which is preliminary data.</text>
</comment>
<evidence type="ECO:0000313" key="2">
    <source>
        <dbReference type="Proteomes" id="UP000660454"/>
    </source>
</evidence>
<keyword evidence="2" id="KW-1185">Reference proteome</keyword>
<proteinExistence type="predicted"/>
<reference evidence="1 2" key="1">
    <citation type="submission" date="2021-01" db="EMBL/GenBank/DDBJ databases">
        <title>Whole genome shotgun sequence of Microbispora siamensis NBRC 104113.</title>
        <authorList>
            <person name="Komaki H."/>
            <person name="Tamura T."/>
        </authorList>
    </citation>
    <scope>NUCLEOTIDE SEQUENCE [LARGE SCALE GENOMIC DNA]</scope>
    <source>
        <strain evidence="1 2">NBRC 104113</strain>
    </source>
</reference>
<protein>
    <submittedName>
        <fullName evidence="1">Uncharacterized protein</fullName>
    </submittedName>
</protein>
<sequence length="42" mass="4967">MTTRQERHERLTRTRPDREEGCRLLGLLRDEALGDAERESGR</sequence>
<evidence type="ECO:0000313" key="1">
    <source>
        <dbReference type="EMBL" id="GIH61278.1"/>
    </source>
</evidence>
<name>A0ABQ4GIM3_9ACTN</name>
<gene>
    <name evidence="1" type="ORF">Msi02_20950</name>
</gene>
<dbReference type="RefSeq" id="WP_275414115.1">
    <property type="nucleotide sequence ID" value="NZ_BOOF01000009.1"/>
</dbReference>
<organism evidence="1 2">
    <name type="scientific">Microbispora siamensis</name>
    <dbReference type="NCBI Taxonomy" id="564413"/>
    <lineage>
        <taxon>Bacteria</taxon>
        <taxon>Bacillati</taxon>
        <taxon>Actinomycetota</taxon>
        <taxon>Actinomycetes</taxon>
        <taxon>Streptosporangiales</taxon>
        <taxon>Streptosporangiaceae</taxon>
        <taxon>Microbispora</taxon>
    </lineage>
</organism>
<dbReference type="EMBL" id="BOOF01000009">
    <property type="protein sequence ID" value="GIH61278.1"/>
    <property type="molecule type" value="Genomic_DNA"/>
</dbReference>